<accession>V5GXS0</accession>
<dbReference type="PANTHER" id="PTHR11012">
    <property type="entry name" value="PROTEIN KINASE-LIKE DOMAIN-CONTAINING"/>
    <property type="match status" value="1"/>
</dbReference>
<protein>
    <recommendedName>
        <fullName evidence="1">CHK kinase-like domain-containing protein</fullName>
    </recommendedName>
</protein>
<dbReference type="InterPro" id="IPR004119">
    <property type="entry name" value="EcKL"/>
</dbReference>
<reference evidence="2" key="1">
    <citation type="submission" date="2013-07" db="EMBL/GenBank/DDBJ databases">
        <title>Midgut Transcriptome Profiling of Anoplphora glabripennis, a Lignocellulose Degrading, Wood-Boring Cerambycid.</title>
        <authorList>
            <person name="Scully E.D."/>
            <person name="Hoover K."/>
            <person name="Carlson J.E."/>
            <person name="Tien M."/>
            <person name="Geib S.M."/>
        </authorList>
    </citation>
    <scope>NUCLEOTIDE SEQUENCE</scope>
</reference>
<dbReference type="AlphaFoldDB" id="V5GXS0"/>
<dbReference type="PANTHER" id="PTHR11012:SF30">
    <property type="entry name" value="PROTEIN KINASE-LIKE DOMAIN-CONTAINING"/>
    <property type="match status" value="1"/>
</dbReference>
<dbReference type="EMBL" id="GALX01003308">
    <property type="protein sequence ID" value="JAB65158.1"/>
    <property type="molecule type" value="Transcribed_RNA"/>
</dbReference>
<dbReference type="InterPro" id="IPR011009">
    <property type="entry name" value="Kinase-like_dom_sf"/>
</dbReference>
<dbReference type="InterPro" id="IPR015897">
    <property type="entry name" value="CHK_kinase-like"/>
</dbReference>
<proteinExistence type="predicted"/>
<name>V5GXS0_ANOGL</name>
<dbReference type="Gene3D" id="3.90.1200.10">
    <property type="match status" value="1"/>
</dbReference>
<dbReference type="Pfam" id="PF02958">
    <property type="entry name" value="EcKL"/>
    <property type="match status" value="1"/>
</dbReference>
<feature type="domain" description="CHK kinase-like" evidence="1">
    <location>
        <begin position="135"/>
        <end position="327"/>
    </location>
</feature>
<sequence length="415" mass="48215">MYASADCEEIKMNNAVPPKIYELVKKAVNGDIENYEISEQDSNKKGDGFLGEVSFISLRDKTTGKQLNIVVKQAFSEQTVRESNPIRDIYLNETYFYTEVWPKLFKFQEGIPKANRFSNLAQCLATISEENFEGLALENLKSEGFVMHDKRKVVEKEKFEFIFKLYGRFHAISFAYKALHPEEFSELVEGFYGVNEEMYEKEAFLDYCKYIYRQGLEGLQPGVDDAVIEKYRHYVDDGVKLYMGCLVNGKYAAINHGDCWSNNMMFKYDSSGKLIDVRFLDFQLARLGSPVCDLSYCLYSGGTKETFDDLDHLLQIYHDSLSENIRAYGCDPDELYPLKALKDDWKVHCQFGASMAFIIWRGKFVYDGEAVDFTDFAAEDDQDMQKFKDAKFDEKSYKERIRDILLHLYENDYLI</sequence>
<dbReference type="SMART" id="SM00587">
    <property type="entry name" value="CHK"/>
    <property type="match status" value="1"/>
</dbReference>
<dbReference type="SUPFAM" id="SSF56112">
    <property type="entry name" value="Protein kinase-like (PK-like)"/>
    <property type="match status" value="1"/>
</dbReference>
<evidence type="ECO:0000313" key="2">
    <source>
        <dbReference type="EMBL" id="JAB65158.1"/>
    </source>
</evidence>
<organism evidence="2">
    <name type="scientific">Anoplophora glabripennis</name>
    <name type="common">Asian longhorn beetle</name>
    <name type="synonym">Anoplophora nobilis</name>
    <dbReference type="NCBI Taxonomy" id="217634"/>
    <lineage>
        <taxon>Eukaryota</taxon>
        <taxon>Metazoa</taxon>
        <taxon>Ecdysozoa</taxon>
        <taxon>Arthropoda</taxon>
        <taxon>Hexapoda</taxon>
        <taxon>Insecta</taxon>
        <taxon>Pterygota</taxon>
        <taxon>Neoptera</taxon>
        <taxon>Endopterygota</taxon>
        <taxon>Coleoptera</taxon>
        <taxon>Polyphaga</taxon>
        <taxon>Cucujiformia</taxon>
        <taxon>Chrysomeloidea</taxon>
        <taxon>Cerambycidae</taxon>
        <taxon>Lamiinae</taxon>
        <taxon>Lamiini</taxon>
        <taxon>Anoplophora</taxon>
    </lineage>
</organism>
<evidence type="ECO:0000259" key="1">
    <source>
        <dbReference type="SMART" id="SM00587"/>
    </source>
</evidence>